<feature type="compositionally biased region" description="Acidic residues" evidence="2">
    <location>
        <begin position="325"/>
        <end position="336"/>
    </location>
</feature>
<dbReference type="Pfam" id="PF00639">
    <property type="entry name" value="Rotamase"/>
    <property type="match status" value="1"/>
</dbReference>
<accession>A0A922M0K0</accession>
<feature type="compositionally biased region" description="Basic and acidic residues" evidence="2">
    <location>
        <begin position="337"/>
        <end position="353"/>
    </location>
</feature>
<gene>
    <name evidence="4" type="ORF">HF086_018036</name>
</gene>
<comment type="caution">
    <text evidence="4">The sequence shown here is derived from an EMBL/GenBank/DDBJ whole genome shotgun (WGS) entry which is preliminary data.</text>
</comment>
<dbReference type="PROSITE" id="PS50198">
    <property type="entry name" value="PPIC_PPIASE_2"/>
    <property type="match status" value="1"/>
</dbReference>
<feature type="domain" description="PpiC" evidence="3">
    <location>
        <begin position="378"/>
        <end position="484"/>
    </location>
</feature>
<dbReference type="Proteomes" id="UP000814243">
    <property type="component" value="Unassembled WGS sequence"/>
</dbReference>
<evidence type="ECO:0000256" key="1">
    <source>
        <dbReference type="PROSITE-ProRule" id="PRU00278"/>
    </source>
</evidence>
<feature type="compositionally biased region" description="Basic and acidic residues" evidence="2">
    <location>
        <begin position="300"/>
        <end position="324"/>
    </location>
</feature>
<dbReference type="InterPro" id="IPR000297">
    <property type="entry name" value="PPIase_PpiC"/>
</dbReference>
<organism evidence="4 5">
    <name type="scientific">Spodoptera exigua</name>
    <name type="common">Beet armyworm</name>
    <name type="synonym">Noctua fulgens</name>
    <dbReference type="NCBI Taxonomy" id="7107"/>
    <lineage>
        <taxon>Eukaryota</taxon>
        <taxon>Metazoa</taxon>
        <taxon>Ecdysozoa</taxon>
        <taxon>Arthropoda</taxon>
        <taxon>Hexapoda</taxon>
        <taxon>Insecta</taxon>
        <taxon>Pterygota</taxon>
        <taxon>Neoptera</taxon>
        <taxon>Endopterygota</taxon>
        <taxon>Lepidoptera</taxon>
        <taxon>Glossata</taxon>
        <taxon>Ditrysia</taxon>
        <taxon>Noctuoidea</taxon>
        <taxon>Noctuidae</taxon>
        <taxon>Amphipyrinae</taxon>
        <taxon>Spodoptera</taxon>
    </lineage>
</organism>
<dbReference type="SUPFAM" id="SSF54534">
    <property type="entry name" value="FKBP-like"/>
    <property type="match status" value="1"/>
</dbReference>
<keyword evidence="1" id="KW-0413">Isomerase</keyword>
<evidence type="ECO:0000256" key="2">
    <source>
        <dbReference type="SAM" id="MobiDB-lite"/>
    </source>
</evidence>
<evidence type="ECO:0000313" key="4">
    <source>
        <dbReference type="EMBL" id="KAH9628061.1"/>
    </source>
</evidence>
<dbReference type="AlphaFoldDB" id="A0A922M0K0"/>
<reference evidence="4" key="1">
    <citation type="journal article" date="2021" name="G3 (Bethesda)">
        <title>Genome and transcriptome analysis of the beet armyworm Spodoptera exigua reveals targets for pest control. .</title>
        <authorList>
            <person name="Simon S."/>
            <person name="Breeschoten T."/>
            <person name="Jansen H.J."/>
            <person name="Dirks R.P."/>
            <person name="Schranz M.E."/>
            <person name="Ros V.I.D."/>
        </authorList>
    </citation>
    <scope>NUCLEOTIDE SEQUENCE</scope>
    <source>
        <strain evidence="4">TB_SE_WUR_2020</strain>
    </source>
</reference>
<proteinExistence type="predicted"/>
<name>A0A922M0K0_SPOEX</name>
<feature type="compositionally biased region" description="Basic and acidic residues" evidence="2">
    <location>
        <begin position="233"/>
        <end position="250"/>
    </location>
</feature>
<feature type="compositionally biased region" description="Basic and acidic residues" evidence="2">
    <location>
        <begin position="207"/>
        <end position="226"/>
    </location>
</feature>
<keyword evidence="1" id="KW-0697">Rotamase</keyword>
<dbReference type="InterPro" id="IPR046357">
    <property type="entry name" value="PPIase_dom_sf"/>
</dbReference>
<dbReference type="EMBL" id="JACEFF010000930">
    <property type="protein sequence ID" value="KAH9628061.1"/>
    <property type="molecule type" value="Genomic_DNA"/>
</dbReference>
<evidence type="ECO:0000259" key="3">
    <source>
        <dbReference type="PROSITE" id="PS50198"/>
    </source>
</evidence>
<dbReference type="GO" id="GO:0003755">
    <property type="term" value="F:peptidyl-prolyl cis-trans isomerase activity"/>
    <property type="evidence" value="ECO:0007669"/>
    <property type="project" value="UniProtKB-KW"/>
</dbReference>
<feature type="region of interest" description="Disordered" evidence="2">
    <location>
        <begin position="170"/>
        <end position="353"/>
    </location>
</feature>
<sequence>MPPIKRRRQRKTQATTKSVLPRRTFATWLDDTVRSIRFAAGTVHTARTVANTGTSPISTAHDLLQSAANSLCTAAKSIRSAANLVHASSPSNDPSAQALCARLRLSANWLASAATPLRSSPPSIHDALQVAAGALRKAASSLDTGSYFYGIKSIFLLLLAKPHLTLVLVPKGQEPEPRTESEPQASGSEEGTQTVQQQTDAMGNTTSDRDPRKNIVQEQHDRNMRELRRKQNKKLESSDREREELSENKQSEQMSSKDQVMEEQETEQKQVVTTIKIEFSSIDEDGKELEKETSPGCEDENNKEANEKDNNDSNNHTETEKNIEEDTLILNEDNDSEQQKQHPEEEIENKEILEQDEQKYKFSLLEDNIHWETPNGCVSQLLVKHNGSKNAITADNKPVTRTREETEKIVQKLHEELVSKKISFHEAIISYSDCASRKTHDVVIKTEDEEVYHKLRATAESLKCNEVSEILETCYGFHILYCSN</sequence>
<dbReference type="Gene3D" id="3.10.50.40">
    <property type="match status" value="1"/>
</dbReference>
<evidence type="ECO:0000313" key="5">
    <source>
        <dbReference type="Proteomes" id="UP000814243"/>
    </source>
</evidence>
<protein>
    <recommendedName>
        <fullName evidence="3">PpiC domain-containing protein</fullName>
    </recommendedName>
</protein>
<feature type="compositionally biased region" description="Polar residues" evidence="2">
    <location>
        <begin position="182"/>
        <end position="206"/>
    </location>
</feature>